<keyword evidence="8 19" id="KW-0808">Transferase</keyword>
<evidence type="ECO:0000256" key="15">
    <source>
        <dbReference type="ARBA" id="ARBA00023209"/>
    </source>
</evidence>
<dbReference type="GO" id="GO:0003882">
    <property type="term" value="F:CDP-diacylglycerol-serine O-phosphatidyltransferase activity"/>
    <property type="evidence" value="ECO:0007669"/>
    <property type="project" value="UniProtKB-EC"/>
</dbReference>
<evidence type="ECO:0000256" key="18">
    <source>
        <dbReference type="PROSITE-ProRule" id="PRU00023"/>
    </source>
</evidence>
<gene>
    <name evidence="21" type="ORF">DSM104440_01238</name>
</gene>
<accession>A0A6M4H586</accession>
<proteinExistence type="inferred from homology"/>
<name>A0A6M4H586_9PROT</name>
<feature type="transmembrane region" description="Helical" evidence="20">
    <location>
        <begin position="110"/>
        <end position="128"/>
    </location>
</feature>
<protein>
    <recommendedName>
        <fullName evidence="6">CDP-diacylglycerol--serine O-phosphatidyltransferase</fullName>
        <ecNumber evidence="5">2.7.8.8</ecNumber>
    </recommendedName>
    <alternativeName>
        <fullName evidence="17">Phosphatidylserine synthase</fullName>
    </alternativeName>
</protein>
<evidence type="ECO:0000256" key="14">
    <source>
        <dbReference type="ARBA" id="ARBA00023136"/>
    </source>
</evidence>
<evidence type="ECO:0000256" key="9">
    <source>
        <dbReference type="ARBA" id="ARBA00022692"/>
    </source>
</evidence>
<feature type="repeat" description="ANK" evidence="18">
    <location>
        <begin position="319"/>
        <end position="351"/>
    </location>
</feature>
<feature type="transmembrane region" description="Helical" evidence="20">
    <location>
        <begin position="21"/>
        <end position="41"/>
    </location>
</feature>
<comment type="subcellular location">
    <subcellularLocation>
        <location evidence="3">Endomembrane system</location>
    </subcellularLocation>
    <subcellularLocation>
        <location evidence="2">Membrane</location>
        <topology evidence="2">Multi-pass membrane protein</topology>
    </subcellularLocation>
</comment>
<dbReference type="PROSITE" id="PS50297">
    <property type="entry name" value="ANK_REP_REGION"/>
    <property type="match status" value="2"/>
</dbReference>
<evidence type="ECO:0000256" key="12">
    <source>
        <dbReference type="ARBA" id="ARBA00023043"/>
    </source>
</evidence>
<keyword evidence="9 20" id="KW-0812">Transmembrane</keyword>
<evidence type="ECO:0000256" key="3">
    <source>
        <dbReference type="ARBA" id="ARBA00004308"/>
    </source>
</evidence>
<dbReference type="Pfam" id="PF01066">
    <property type="entry name" value="CDP-OH_P_transf"/>
    <property type="match status" value="1"/>
</dbReference>
<dbReference type="PANTHER" id="PTHR24201:SF15">
    <property type="entry name" value="ANKYRIN REPEAT DOMAIN-CONTAINING PROTEIN 66"/>
    <property type="match status" value="1"/>
</dbReference>
<keyword evidence="13" id="KW-0443">Lipid metabolism</keyword>
<keyword evidence="22" id="KW-1185">Reference proteome</keyword>
<dbReference type="EMBL" id="CP053073">
    <property type="protein sequence ID" value="QJR14442.1"/>
    <property type="molecule type" value="Genomic_DNA"/>
</dbReference>
<feature type="repeat" description="ANK" evidence="18">
    <location>
        <begin position="286"/>
        <end position="318"/>
    </location>
</feature>
<keyword evidence="10" id="KW-0677">Repeat</keyword>
<dbReference type="NCBIfam" id="TIGR00473">
    <property type="entry name" value="pssA"/>
    <property type="match status" value="1"/>
</dbReference>
<evidence type="ECO:0000256" key="4">
    <source>
        <dbReference type="ARBA" id="ARBA00010441"/>
    </source>
</evidence>
<evidence type="ECO:0000256" key="16">
    <source>
        <dbReference type="ARBA" id="ARBA00023264"/>
    </source>
</evidence>
<dbReference type="Gene3D" id="1.20.120.1760">
    <property type="match status" value="1"/>
</dbReference>
<evidence type="ECO:0000256" key="8">
    <source>
        <dbReference type="ARBA" id="ARBA00022679"/>
    </source>
</evidence>
<dbReference type="SUPFAM" id="SSF48403">
    <property type="entry name" value="Ankyrin repeat"/>
    <property type="match status" value="1"/>
</dbReference>
<evidence type="ECO:0000256" key="17">
    <source>
        <dbReference type="ARBA" id="ARBA00032361"/>
    </source>
</evidence>
<evidence type="ECO:0000256" key="10">
    <source>
        <dbReference type="ARBA" id="ARBA00022737"/>
    </source>
</evidence>
<feature type="transmembrane region" description="Helical" evidence="20">
    <location>
        <begin position="226"/>
        <end position="244"/>
    </location>
</feature>
<evidence type="ECO:0000256" key="20">
    <source>
        <dbReference type="SAM" id="Phobius"/>
    </source>
</evidence>
<evidence type="ECO:0000313" key="21">
    <source>
        <dbReference type="EMBL" id="QJR14442.1"/>
    </source>
</evidence>
<evidence type="ECO:0000256" key="19">
    <source>
        <dbReference type="RuleBase" id="RU003750"/>
    </source>
</evidence>
<sequence length="388" mass="42355">MSAPALKPRRLLTEPIRRRGIYLLPNLFTTLNLFAGFYAIVQGMNHRFEHAAVAIFIALLLDSVDGRVARMTRTQSAFGAEYDSLADMVSFGAAPALVMYEWALKDMGRIGWIAAFVYCAGAALRLARFNTQLSVADKRWFTGLPSPAAAALVAGMIWVLNDYQVKGGEVKWFAAGLTVYAGITMISNVKFYSGKDINLRRAVPFWMTTVMVLVLLLISIEPSHVLWGLMVAYGMSGYVMWVVMRWRSEATLKQYQHIRDAIEEGNVSALARMLATTPPDTVIDSGGKTLLMFAVEETNLPAIEALISRGATLDLRDAQGLSALALAAEVSFEDAAMVLLASGADPNVRDLSGMTPLDIAEERGSHDISAVLLRFGGKSSRELAPQEP</sequence>
<dbReference type="InterPro" id="IPR004533">
    <property type="entry name" value="CDP-diaglyc--ser_O-PTrfase"/>
</dbReference>
<dbReference type="EC" id="2.7.8.8" evidence="5"/>
<evidence type="ECO:0000313" key="22">
    <source>
        <dbReference type="Proteomes" id="UP000503096"/>
    </source>
</evidence>
<dbReference type="InterPro" id="IPR043130">
    <property type="entry name" value="CDP-OH_PTrfase_TM_dom"/>
</dbReference>
<keyword evidence="11 20" id="KW-1133">Transmembrane helix</keyword>
<dbReference type="InterPro" id="IPR000462">
    <property type="entry name" value="CDP-OH_P_trans"/>
</dbReference>
<reference evidence="21 22" key="1">
    <citation type="submission" date="2020-04" db="EMBL/GenBank/DDBJ databases">
        <title>Usitatibacter rugosus gen. nov., sp. nov. and Usitatibacter palustris sp. nov., novel members of Usitatibacteraceae fam. nov. within the order Nitrosomonadales isolated from soil.</title>
        <authorList>
            <person name="Huber K.J."/>
            <person name="Neumann-Schaal M."/>
            <person name="Geppert A."/>
            <person name="Luckner M."/>
            <person name="Wanner G."/>
            <person name="Overmann J."/>
        </authorList>
    </citation>
    <scope>NUCLEOTIDE SEQUENCE [LARGE SCALE GENOMIC DNA]</scope>
    <source>
        <strain evidence="21 22">Swamp67</strain>
    </source>
</reference>
<dbReference type="PANTHER" id="PTHR24201">
    <property type="entry name" value="ANK_REP_REGION DOMAIN-CONTAINING PROTEIN"/>
    <property type="match status" value="1"/>
</dbReference>
<dbReference type="GO" id="GO:0008654">
    <property type="term" value="P:phospholipid biosynthetic process"/>
    <property type="evidence" value="ECO:0007669"/>
    <property type="project" value="UniProtKB-KW"/>
</dbReference>
<keyword evidence="16" id="KW-1208">Phospholipid metabolism</keyword>
<evidence type="ECO:0000256" key="7">
    <source>
        <dbReference type="ARBA" id="ARBA00022516"/>
    </source>
</evidence>
<evidence type="ECO:0000256" key="5">
    <source>
        <dbReference type="ARBA" id="ARBA00013174"/>
    </source>
</evidence>
<comment type="similarity">
    <text evidence="4 19">Belongs to the CDP-alcohol phosphatidyltransferase class-I family.</text>
</comment>
<evidence type="ECO:0000256" key="13">
    <source>
        <dbReference type="ARBA" id="ARBA00023098"/>
    </source>
</evidence>
<dbReference type="GO" id="GO:0012505">
    <property type="term" value="C:endomembrane system"/>
    <property type="evidence" value="ECO:0007669"/>
    <property type="project" value="UniProtKB-SubCell"/>
</dbReference>
<dbReference type="InParanoid" id="A0A6M4H586"/>
<dbReference type="PROSITE" id="PS50088">
    <property type="entry name" value="ANK_REPEAT"/>
    <property type="match status" value="2"/>
</dbReference>
<dbReference type="SMART" id="SM00248">
    <property type="entry name" value="ANK"/>
    <property type="match status" value="3"/>
</dbReference>
<dbReference type="KEGG" id="upl:DSM104440_01238"/>
<dbReference type="PROSITE" id="PS00379">
    <property type="entry name" value="CDP_ALCOHOL_P_TRANSF"/>
    <property type="match status" value="1"/>
</dbReference>
<evidence type="ECO:0000256" key="6">
    <source>
        <dbReference type="ARBA" id="ARBA00017171"/>
    </source>
</evidence>
<dbReference type="InterPro" id="IPR002110">
    <property type="entry name" value="Ankyrin_rpt"/>
</dbReference>
<keyword evidence="12 18" id="KW-0040">ANK repeat</keyword>
<feature type="transmembrane region" description="Helical" evidence="20">
    <location>
        <begin position="172"/>
        <end position="191"/>
    </location>
</feature>
<dbReference type="AlphaFoldDB" id="A0A6M4H586"/>
<dbReference type="GO" id="GO:0016020">
    <property type="term" value="C:membrane"/>
    <property type="evidence" value="ECO:0007669"/>
    <property type="project" value="UniProtKB-SubCell"/>
</dbReference>
<dbReference type="Proteomes" id="UP000503096">
    <property type="component" value="Chromosome"/>
</dbReference>
<comment type="catalytic activity">
    <reaction evidence="1">
        <text>a CDP-1,2-diacyl-sn-glycerol + L-serine = a 1,2-diacyl-sn-glycero-3-phospho-L-serine + CMP + H(+)</text>
        <dbReference type="Rhea" id="RHEA:16913"/>
        <dbReference type="ChEBI" id="CHEBI:15378"/>
        <dbReference type="ChEBI" id="CHEBI:33384"/>
        <dbReference type="ChEBI" id="CHEBI:57262"/>
        <dbReference type="ChEBI" id="CHEBI:58332"/>
        <dbReference type="ChEBI" id="CHEBI:60377"/>
        <dbReference type="EC" id="2.7.8.8"/>
    </reaction>
</comment>
<evidence type="ECO:0000256" key="11">
    <source>
        <dbReference type="ARBA" id="ARBA00022989"/>
    </source>
</evidence>
<evidence type="ECO:0000256" key="2">
    <source>
        <dbReference type="ARBA" id="ARBA00004141"/>
    </source>
</evidence>
<keyword evidence="14 20" id="KW-0472">Membrane</keyword>
<keyword evidence="15" id="KW-0594">Phospholipid biosynthesis</keyword>
<dbReference type="InterPro" id="IPR048254">
    <property type="entry name" value="CDP_ALCOHOL_P_TRANSF_CS"/>
</dbReference>
<dbReference type="InterPro" id="IPR036770">
    <property type="entry name" value="Ankyrin_rpt-contain_sf"/>
</dbReference>
<evidence type="ECO:0000256" key="1">
    <source>
        <dbReference type="ARBA" id="ARBA00000287"/>
    </source>
</evidence>
<dbReference type="Pfam" id="PF12796">
    <property type="entry name" value="Ank_2"/>
    <property type="match status" value="1"/>
</dbReference>
<feature type="transmembrane region" description="Helical" evidence="20">
    <location>
        <begin position="140"/>
        <end position="160"/>
    </location>
</feature>
<dbReference type="Gene3D" id="1.25.40.20">
    <property type="entry name" value="Ankyrin repeat-containing domain"/>
    <property type="match status" value="1"/>
</dbReference>
<feature type="transmembrane region" description="Helical" evidence="20">
    <location>
        <begin position="203"/>
        <end position="220"/>
    </location>
</feature>
<keyword evidence="7" id="KW-0444">Lipid biosynthesis</keyword>
<organism evidence="21 22">
    <name type="scientific">Usitatibacter palustris</name>
    <dbReference type="NCBI Taxonomy" id="2732487"/>
    <lineage>
        <taxon>Bacteria</taxon>
        <taxon>Pseudomonadati</taxon>
        <taxon>Pseudomonadota</taxon>
        <taxon>Betaproteobacteria</taxon>
        <taxon>Nitrosomonadales</taxon>
        <taxon>Usitatibacteraceae</taxon>
        <taxon>Usitatibacter</taxon>
    </lineage>
</organism>
<dbReference type="InterPro" id="IPR050776">
    <property type="entry name" value="Ank_Repeat/CDKN_Inhibitor"/>
</dbReference>